<reference evidence="1" key="1">
    <citation type="submission" date="2015-07" db="EMBL/GenBank/DDBJ databases">
        <title>MeaNS - Measles Nucleotide Surveillance Program.</title>
        <authorList>
            <person name="Tran T."/>
            <person name="Druce J."/>
        </authorList>
    </citation>
    <scope>NUCLEOTIDE SEQUENCE</scope>
    <source>
        <strain evidence="1">UCB-OBI-ISO-001</strain>
        <tissue evidence="1">Gonad</tissue>
    </source>
</reference>
<sequence length="69" mass="7793">MTLNICLKYILILDISYGKIDIVNLQCSLTSETFCCSVGQYCPLVHPCYANEKYLEVAQNTTFSFTKGE</sequence>
<name>A0A0L8GFD4_OCTBM</name>
<evidence type="ECO:0000313" key="1">
    <source>
        <dbReference type="EMBL" id="KOF75569.1"/>
    </source>
</evidence>
<dbReference type="AlphaFoldDB" id="A0A0L8GFD4"/>
<protein>
    <submittedName>
        <fullName evidence="1">Uncharacterized protein</fullName>
    </submittedName>
</protein>
<accession>A0A0L8GFD4</accession>
<proteinExistence type="predicted"/>
<dbReference type="EMBL" id="KQ422066">
    <property type="protein sequence ID" value="KOF75569.1"/>
    <property type="molecule type" value="Genomic_DNA"/>
</dbReference>
<organism evidence="1">
    <name type="scientific">Octopus bimaculoides</name>
    <name type="common">California two-spotted octopus</name>
    <dbReference type="NCBI Taxonomy" id="37653"/>
    <lineage>
        <taxon>Eukaryota</taxon>
        <taxon>Metazoa</taxon>
        <taxon>Spiralia</taxon>
        <taxon>Lophotrochozoa</taxon>
        <taxon>Mollusca</taxon>
        <taxon>Cephalopoda</taxon>
        <taxon>Coleoidea</taxon>
        <taxon>Octopodiformes</taxon>
        <taxon>Octopoda</taxon>
        <taxon>Incirrata</taxon>
        <taxon>Octopodidae</taxon>
        <taxon>Octopus</taxon>
    </lineage>
</organism>
<gene>
    <name evidence="1" type="ORF">OCBIM_22034514mg</name>
</gene>